<dbReference type="STRING" id="54398.Ga0074115_11759"/>
<evidence type="ECO:0000313" key="1">
    <source>
        <dbReference type="EMBL" id="KRT55397.1"/>
    </source>
</evidence>
<organism evidence="1 4">
    <name type="scientific">endosymbiont of Ridgeia piscesae</name>
    <dbReference type="NCBI Taxonomy" id="54398"/>
    <lineage>
        <taxon>Bacteria</taxon>
        <taxon>Pseudomonadati</taxon>
        <taxon>Pseudomonadota</taxon>
        <taxon>Gammaproteobacteria</taxon>
        <taxon>sulfur-oxidizing symbionts</taxon>
    </lineage>
</organism>
<gene>
    <name evidence="1" type="ORF">Ga0074115_11759</name>
    <name evidence="2" type="ORF">Ga0076813_15995</name>
</gene>
<sequence>MARGEWQLEIVCVLACWLIVTPLRAEEMPALELLEFLGSYDDEERNMIEDELEEMAPVSVRDDHD</sequence>
<dbReference type="Proteomes" id="UP000051634">
    <property type="component" value="Unassembled WGS sequence"/>
</dbReference>
<evidence type="ECO:0000313" key="4">
    <source>
        <dbReference type="Proteomes" id="UP000051634"/>
    </source>
</evidence>
<dbReference type="Proteomes" id="UP000051276">
    <property type="component" value="Unassembled WGS sequence"/>
</dbReference>
<dbReference type="EMBL" id="LMXI01000095">
    <property type="protein sequence ID" value="KRT59769.1"/>
    <property type="molecule type" value="Genomic_DNA"/>
</dbReference>
<dbReference type="AlphaFoldDB" id="A0A0T5YZ06"/>
<reference evidence="3 4" key="1">
    <citation type="submission" date="2015-11" db="EMBL/GenBank/DDBJ databases">
        <title>The genome of Candidatus Endoriftia persephone in Ridgeia piscesae and population structure of the North Eastern Pacific vestimentiferan symbionts.</title>
        <authorList>
            <person name="Perez M."/>
            <person name="Juniper K.S."/>
        </authorList>
    </citation>
    <scope>NUCLEOTIDE SEQUENCE [LARGE SCALE GENOMIC DNA]</scope>
    <source>
        <strain evidence="2">Ind10</strain>
        <strain evidence="1">Ind11</strain>
    </source>
</reference>
<dbReference type="RefSeq" id="WP_057955427.1">
    <property type="nucleotide sequence ID" value="NZ_KQ556880.1"/>
</dbReference>
<evidence type="ECO:0000313" key="2">
    <source>
        <dbReference type="EMBL" id="KRT59769.1"/>
    </source>
</evidence>
<proteinExistence type="predicted"/>
<comment type="caution">
    <text evidence="1">The sequence shown here is derived from an EMBL/GenBank/DDBJ whole genome shotgun (WGS) entry which is preliminary data.</text>
</comment>
<evidence type="ECO:0000313" key="3">
    <source>
        <dbReference type="Proteomes" id="UP000051276"/>
    </source>
</evidence>
<dbReference type="EMBL" id="LDXT01000080">
    <property type="protein sequence ID" value="KRT55397.1"/>
    <property type="molecule type" value="Genomic_DNA"/>
</dbReference>
<keyword evidence="4" id="KW-1185">Reference proteome</keyword>
<accession>A0A0T5YZ06</accession>
<protein>
    <submittedName>
        <fullName evidence="1">Uncharacterized protein</fullName>
    </submittedName>
</protein>
<name>A0A0T5YZ06_9GAMM</name>